<dbReference type="PROSITE" id="PS50158">
    <property type="entry name" value="ZF_CCHC"/>
    <property type="match status" value="1"/>
</dbReference>
<dbReference type="GO" id="GO:0003676">
    <property type="term" value="F:nucleic acid binding"/>
    <property type="evidence" value="ECO:0007669"/>
    <property type="project" value="InterPro"/>
</dbReference>
<reference evidence="5 6" key="1">
    <citation type="journal article" date="2012" name="Plant Cell">
        <title>Genome comparison of barley and maize smut fungi reveals targeted loss of RNA silencing components and species-specific presence of transposable elements.</title>
        <authorList>
            <person name="Laurie J.D."/>
            <person name="Ali S."/>
            <person name="Linning R."/>
            <person name="Mannhaupt G."/>
            <person name="Wong P."/>
            <person name="Gueldener U."/>
            <person name="Muensterkoetter M."/>
            <person name="Moore R."/>
            <person name="Kahmann R."/>
            <person name="Bakkeren G."/>
            <person name="Schirawski J."/>
        </authorList>
    </citation>
    <scope>NUCLEOTIDE SEQUENCE [LARGE SCALE GENOMIC DNA]</scope>
    <source>
        <strain evidence="6">Uh4875-4</strain>
    </source>
</reference>
<organism evidence="5 6">
    <name type="scientific">Ustilago hordei</name>
    <name type="common">Barley covered smut fungus</name>
    <dbReference type="NCBI Taxonomy" id="120017"/>
    <lineage>
        <taxon>Eukaryota</taxon>
        <taxon>Fungi</taxon>
        <taxon>Dikarya</taxon>
        <taxon>Basidiomycota</taxon>
        <taxon>Ustilaginomycotina</taxon>
        <taxon>Ustilaginomycetes</taxon>
        <taxon>Ustilaginales</taxon>
        <taxon>Ustilaginaceae</taxon>
        <taxon>Ustilago</taxon>
    </lineage>
</organism>
<feature type="domain" description="CCHC-type" evidence="4">
    <location>
        <begin position="211"/>
        <end position="226"/>
    </location>
</feature>
<feature type="compositionally biased region" description="Basic and acidic residues" evidence="3">
    <location>
        <begin position="244"/>
        <end position="256"/>
    </location>
</feature>
<gene>
    <name evidence="5" type="ORF">UHOR_12259</name>
</gene>
<keyword evidence="2" id="KW-0863">Zinc-finger</keyword>
<evidence type="ECO:0000256" key="1">
    <source>
        <dbReference type="ARBA" id="ARBA00022664"/>
    </source>
</evidence>
<protein>
    <recommendedName>
        <fullName evidence="4">CCHC-type domain-containing protein</fullName>
    </recommendedName>
</protein>
<dbReference type="OrthoDB" id="1419338at2759"/>
<evidence type="ECO:0000313" key="5">
    <source>
        <dbReference type="EMBL" id="CCF47949.1"/>
    </source>
</evidence>
<evidence type="ECO:0000313" key="6">
    <source>
        <dbReference type="Proteomes" id="UP000006174"/>
    </source>
</evidence>
<keyword evidence="1" id="KW-0507">mRNA processing</keyword>
<keyword evidence="6" id="KW-1185">Reference proteome</keyword>
<name>I2FM06_USTHO</name>
<accession>I2FM06</accession>
<dbReference type="InterPro" id="IPR036875">
    <property type="entry name" value="Znf_CCHC_sf"/>
</dbReference>
<evidence type="ECO:0000256" key="2">
    <source>
        <dbReference type="PROSITE-ProRule" id="PRU00047"/>
    </source>
</evidence>
<evidence type="ECO:0000256" key="3">
    <source>
        <dbReference type="SAM" id="MobiDB-lite"/>
    </source>
</evidence>
<evidence type="ECO:0000259" key="4">
    <source>
        <dbReference type="PROSITE" id="PS50158"/>
    </source>
</evidence>
<dbReference type="Proteomes" id="UP000006174">
    <property type="component" value="Unassembled WGS sequence"/>
</dbReference>
<dbReference type="GO" id="GO:0006397">
    <property type="term" value="P:mRNA processing"/>
    <property type="evidence" value="ECO:0007669"/>
    <property type="project" value="UniProtKB-KW"/>
</dbReference>
<feature type="region of interest" description="Disordered" evidence="3">
    <location>
        <begin position="219"/>
        <end position="266"/>
    </location>
</feature>
<keyword evidence="2" id="KW-0862">Zinc</keyword>
<feature type="compositionally biased region" description="Polar residues" evidence="3">
    <location>
        <begin position="257"/>
        <end position="266"/>
    </location>
</feature>
<dbReference type="SUPFAM" id="SSF57756">
    <property type="entry name" value="Retrovirus zinc finger-like domains"/>
    <property type="match status" value="1"/>
</dbReference>
<keyword evidence="2" id="KW-0479">Metal-binding</keyword>
<sequence>MANKTDECLCISLQTTTRCAVNVLLQAIAPEIAIIIEEEQTANHIWKYLEQCYSKGTIIQPYVLLTKLIHLVQVGSVNEFFSNIEHIANERALMGHPIDTRMKLGCLLHSIQPHLRPYTMAYEAWWELLALSKTTKSARSSNADYELQLVQLFEATTMGLHNYEESVHLKEDETDSMTLIARFTNLGSLQQCSSTLSQGKPNAAVANQVICWKCSHHGHISTECPDPEKEEKQGKRGKRGKGKQKSDSAKSARENRNNQSDQNAHVLTVLTTGTANKKVIEGWIWDTGADVHICKDESLMTDI</sequence>
<dbReference type="GO" id="GO:0008270">
    <property type="term" value="F:zinc ion binding"/>
    <property type="evidence" value="ECO:0007669"/>
    <property type="project" value="UniProtKB-KW"/>
</dbReference>
<dbReference type="EMBL" id="CAGI01000032">
    <property type="protein sequence ID" value="CCF47949.1"/>
    <property type="molecule type" value="Genomic_DNA"/>
</dbReference>
<proteinExistence type="predicted"/>
<dbReference type="AlphaFoldDB" id="I2FM06"/>
<dbReference type="HOGENOM" id="CLU_918876_0_0_1"/>
<comment type="caution">
    <text evidence="5">The sequence shown here is derived from an EMBL/GenBank/DDBJ whole genome shotgun (WGS) entry which is preliminary data.</text>
</comment>
<dbReference type="InterPro" id="IPR001878">
    <property type="entry name" value="Znf_CCHC"/>
</dbReference>
<dbReference type="Pfam" id="PF14223">
    <property type="entry name" value="Retrotran_gag_2"/>
    <property type="match status" value="1"/>
</dbReference>